<dbReference type="InterPro" id="IPR011004">
    <property type="entry name" value="Trimer_LpxA-like_sf"/>
</dbReference>
<dbReference type="InterPro" id="IPR029044">
    <property type="entry name" value="Nucleotide-diphossugar_trans"/>
</dbReference>
<dbReference type="InterPro" id="IPR011831">
    <property type="entry name" value="ADP-Glc_PPase"/>
</dbReference>
<feature type="domain" description="Glucose-1-phosphate adenylyltransferase/Bifunctional protein GlmU-like C-terminal hexapeptide" evidence="4">
    <location>
        <begin position="280"/>
        <end position="350"/>
    </location>
</feature>
<evidence type="ECO:0000313" key="6">
    <source>
        <dbReference type="Proteomes" id="UP000001551"/>
    </source>
</evidence>
<dbReference type="EC" id="2.7.7.27" evidence="5"/>
<reference evidence="5 6" key="1">
    <citation type="submission" date="2010-12" db="EMBL/GenBank/DDBJ databases">
        <title>Complete sequence of Ethanoligenens harbinense YUAN-3.</title>
        <authorList>
            <person name="Lucas S."/>
            <person name="Copeland A."/>
            <person name="Lapidus A."/>
            <person name="Cheng J.-F."/>
            <person name="Bruce D."/>
            <person name="Goodwin L."/>
            <person name="Pitluck S."/>
            <person name="Chertkov O."/>
            <person name="Misra M."/>
            <person name="Detter J.C."/>
            <person name="Han C."/>
            <person name="Tapia R."/>
            <person name="Land M."/>
            <person name="Hauser L."/>
            <person name="Jeffries C."/>
            <person name="Kyrpides N."/>
            <person name="Ivanova N."/>
            <person name="Mikhailova N."/>
            <person name="Wang A."/>
            <person name="Mouttaki H."/>
            <person name="He Z."/>
            <person name="Zhou J."/>
            <person name="Hemme C.L."/>
            <person name="Woyke T."/>
        </authorList>
    </citation>
    <scope>NUCLEOTIDE SEQUENCE [LARGE SCALE GENOMIC DNA]</scope>
    <source>
        <strain evidence="6">DSM 18485 / JCM 12961 / CGMCC 1.5033 / YUAN-3</strain>
    </source>
</reference>
<accession>E6U340</accession>
<comment type="similarity">
    <text evidence="1">Belongs to the bacterial/plant glucose-1-phosphate adenylyltransferase family.</text>
</comment>
<dbReference type="InterPro" id="IPR005835">
    <property type="entry name" value="NTP_transferase_dom"/>
</dbReference>
<dbReference type="STRING" id="663278.Ethha_1994"/>
<sequence>MNNKTTGIIFADISDGNLHELTAHRPTASVPFGGRYRLIDFVLSNFHRSDITDVGVIVQSNYRSLMDHLGSGKDWDLSRKHGGLSLLPPLAGQRMYHTRLEALCGIRNYLSANQSDYVILADSDVIYSMDLSTLLERHAETDADITAVYRMETLEGAPSFSIHAYETDQTGRITAIVANPKPGEQQIGMHLMVFNKPLLLEIINEAASYGLNDLHRDILQKRTDVYHIYGWEFGGYAARIDSLPHYLSTNIDLLDADVREDLFHRYGSVCTRVRDEVPAQYGENASVTNSFIADGCVIEGEVENSILFRGVTVGSGTKISNSIVLKNSHVGSNATLDYCIIDKEVQVRDDRSLMGYGTYPLFISSGSIV</sequence>
<dbReference type="eggNOG" id="COG0448">
    <property type="taxonomic scope" value="Bacteria"/>
</dbReference>
<dbReference type="SUPFAM" id="SSF53448">
    <property type="entry name" value="Nucleotide-diphospho-sugar transferases"/>
    <property type="match status" value="1"/>
</dbReference>
<organism evidence="5 6">
    <name type="scientific">Ethanoligenens harbinense (strain DSM 18485 / JCM 12961 / CGMCC 1.5033 / YUAN-3)</name>
    <dbReference type="NCBI Taxonomy" id="663278"/>
    <lineage>
        <taxon>Bacteria</taxon>
        <taxon>Bacillati</taxon>
        <taxon>Bacillota</taxon>
        <taxon>Clostridia</taxon>
        <taxon>Eubacteriales</taxon>
        <taxon>Oscillospiraceae</taxon>
        <taxon>Ethanoligenens</taxon>
    </lineage>
</organism>
<dbReference type="Pfam" id="PF00483">
    <property type="entry name" value="NTP_transferase"/>
    <property type="match status" value="1"/>
</dbReference>
<evidence type="ECO:0000256" key="1">
    <source>
        <dbReference type="ARBA" id="ARBA00010443"/>
    </source>
</evidence>
<dbReference type="CDD" id="cd04651">
    <property type="entry name" value="LbH_G1P_AT_C"/>
    <property type="match status" value="1"/>
</dbReference>
<name>E6U340_ETHHY</name>
<dbReference type="NCBIfam" id="TIGR02092">
    <property type="entry name" value="glgD"/>
    <property type="match status" value="1"/>
</dbReference>
<dbReference type="AlphaFoldDB" id="E6U340"/>
<dbReference type="KEGG" id="eha:Ethha_1994"/>
<dbReference type="Pfam" id="PF24894">
    <property type="entry name" value="Hexapep_GlmU"/>
    <property type="match status" value="1"/>
</dbReference>
<evidence type="ECO:0000259" key="4">
    <source>
        <dbReference type="Pfam" id="PF24894"/>
    </source>
</evidence>
<evidence type="ECO:0000256" key="2">
    <source>
        <dbReference type="ARBA" id="ARBA00023056"/>
    </source>
</evidence>
<keyword evidence="5" id="KW-0548">Nucleotidyltransferase</keyword>
<dbReference type="EMBL" id="CP002400">
    <property type="protein sequence ID" value="ADU27512.1"/>
    <property type="molecule type" value="Genomic_DNA"/>
</dbReference>
<dbReference type="InterPro" id="IPR056818">
    <property type="entry name" value="GlmU/GlgC-like_hexapep"/>
</dbReference>
<protein>
    <submittedName>
        <fullName evidence="5">Glucose-1-phosphate adenylyltransferase, GlgD subunit</fullName>
        <ecNumber evidence="5">2.7.7.27</ecNumber>
    </submittedName>
</protein>
<proteinExistence type="inferred from homology"/>
<dbReference type="GO" id="GO:0005978">
    <property type="term" value="P:glycogen biosynthetic process"/>
    <property type="evidence" value="ECO:0007669"/>
    <property type="project" value="UniProtKB-KW"/>
</dbReference>
<dbReference type="Gene3D" id="2.160.10.10">
    <property type="entry name" value="Hexapeptide repeat proteins"/>
    <property type="match status" value="1"/>
</dbReference>
<dbReference type="InterPro" id="IPR011832">
    <property type="entry name" value="GlgDAde_trans"/>
</dbReference>
<dbReference type="GO" id="GO:0008878">
    <property type="term" value="F:glucose-1-phosphate adenylyltransferase activity"/>
    <property type="evidence" value="ECO:0007669"/>
    <property type="project" value="UniProtKB-EC"/>
</dbReference>
<dbReference type="PANTHER" id="PTHR43523:SF6">
    <property type="entry name" value="GLYCOGEN BIOSYNTHESIS PROTEIN GLGD"/>
    <property type="match status" value="1"/>
</dbReference>
<dbReference type="SUPFAM" id="SSF51161">
    <property type="entry name" value="Trimeric LpxA-like enzymes"/>
    <property type="match status" value="1"/>
</dbReference>
<dbReference type="Proteomes" id="UP000001551">
    <property type="component" value="Chromosome"/>
</dbReference>
<keyword evidence="5" id="KW-0808">Transferase</keyword>
<dbReference type="Gene3D" id="3.90.550.10">
    <property type="entry name" value="Spore Coat Polysaccharide Biosynthesis Protein SpsA, Chain A"/>
    <property type="match status" value="1"/>
</dbReference>
<dbReference type="PANTHER" id="PTHR43523">
    <property type="entry name" value="GLUCOSE-1-PHOSPHATE ADENYLYLTRANSFERASE-RELATED"/>
    <property type="match status" value="1"/>
</dbReference>
<keyword evidence="2" id="KW-0320">Glycogen biosynthesis</keyword>
<gene>
    <name evidence="5" type="ordered locus">Ethha_1994</name>
</gene>
<dbReference type="HOGENOM" id="CLU_029499_14_0_9"/>
<feature type="domain" description="Nucleotidyl transferase" evidence="3">
    <location>
        <begin position="18"/>
        <end position="221"/>
    </location>
</feature>
<evidence type="ECO:0000313" key="5">
    <source>
        <dbReference type="EMBL" id="ADU27512.1"/>
    </source>
</evidence>
<dbReference type="CDD" id="cd02508">
    <property type="entry name" value="ADP_Glucose_PP"/>
    <property type="match status" value="1"/>
</dbReference>
<dbReference type="RefSeq" id="WP_013485860.1">
    <property type="nucleotide sequence ID" value="NC_014828.1"/>
</dbReference>
<keyword evidence="6" id="KW-1185">Reference proteome</keyword>
<evidence type="ECO:0000259" key="3">
    <source>
        <dbReference type="Pfam" id="PF00483"/>
    </source>
</evidence>